<dbReference type="Proteomes" id="UP000831786">
    <property type="component" value="Chromosome"/>
</dbReference>
<dbReference type="EMBL" id="CP095045">
    <property type="protein sequence ID" value="UOQ58553.1"/>
    <property type="molecule type" value="Genomic_DNA"/>
</dbReference>
<gene>
    <name evidence="1" type="ORF">MUN78_06945</name>
</gene>
<accession>A0ABY4FQJ0</accession>
<evidence type="ECO:0000313" key="1">
    <source>
        <dbReference type="EMBL" id="UOQ58553.1"/>
    </source>
</evidence>
<name>A0ABY4FQJ0_9MICO</name>
<organism evidence="1 2">
    <name type="scientific">Leucobacter allii</name>
    <dbReference type="NCBI Taxonomy" id="2932247"/>
    <lineage>
        <taxon>Bacteria</taxon>
        <taxon>Bacillati</taxon>
        <taxon>Actinomycetota</taxon>
        <taxon>Actinomycetes</taxon>
        <taxon>Micrococcales</taxon>
        <taxon>Microbacteriaceae</taxon>
        <taxon>Leucobacter</taxon>
    </lineage>
</organism>
<sequence length="106" mass="11829">MTAEDWAPYGIGEPDADGWFPDYRPVPEELRPAESAAVTPTGKDTVDTSLVALVSHWRLVVADLALHYHVDLYDPAVLARPWPGVRTMIFSLLDSDTRLRAALTRR</sequence>
<proteinExistence type="predicted"/>
<evidence type="ECO:0000313" key="2">
    <source>
        <dbReference type="Proteomes" id="UP000831786"/>
    </source>
</evidence>
<reference evidence="1 2" key="1">
    <citation type="submission" date="2022-04" db="EMBL/GenBank/DDBJ databases">
        <title>Leucobacter sp. isolated from rhizosphere of garlic.</title>
        <authorList>
            <person name="Won M."/>
            <person name="Lee C.-M."/>
            <person name="Woen H.-Y."/>
            <person name="Kwon S.-W."/>
        </authorList>
    </citation>
    <scope>NUCLEOTIDE SEQUENCE [LARGE SCALE GENOMIC DNA]</scope>
    <source>
        <strain evidence="1 2">H21R-40</strain>
    </source>
</reference>
<protein>
    <submittedName>
        <fullName evidence="1">Uncharacterized protein</fullName>
    </submittedName>
</protein>
<dbReference type="RefSeq" id="WP_244729593.1">
    <property type="nucleotide sequence ID" value="NZ_CP095045.1"/>
</dbReference>
<keyword evidence="2" id="KW-1185">Reference proteome</keyword>